<dbReference type="Proteomes" id="UP000199452">
    <property type="component" value="Unassembled WGS sequence"/>
</dbReference>
<dbReference type="Gene3D" id="1.20.120.1490">
    <property type="match status" value="1"/>
</dbReference>
<evidence type="ECO:0008006" key="4">
    <source>
        <dbReference type="Google" id="ProtNLM"/>
    </source>
</evidence>
<dbReference type="AlphaFoldDB" id="A0A1G6H7K4"/>
<dbReference type="RefSeq" id="WP_092435663.1">
    <property type="nucleotide sequence ID" value="NZ_FMYP01000007.1"/>
</dbReference>
<evidence type="ECO:0000313" key="3">
    <source>
        <dbReference type="Proteomes" id="UP000199452"/>
    </source>
</evidence>
<keyword evidence="3" id="KW-1185">Reference proteome</keyword>
<proteinExistence type="predicted"/>
<evidence type="ECO:0000313" key="2">
    <source>
        <dbReference type="EMBL" id="SDB89416.1"/>
    </source>
</evidence>
<feature type="region of interest" description="Disordered" evidence="1">
    <location>
        <begin position="144"/>
        <end position="164"/>
    </location>
</feature>
<evidence type="ECO:0000256" key="1">
    <source>
        <dbReference type="SAM" id="MobiDB-lite"/>
    </source>
</evidence>
<gene>
    <name evidence="2" type="ORF">SAMN05216323_100726</name>
</gene>
<protein>
    <recommendedName>
        <fullName evidence="4">Heavy-metal resistance</fullName>
    </recommendedName>
</protein>
<sequence>MNIEKKIRLLTIAVLVLIATNAATIATIFIHPFSSEVEDVRTRRDMHERFKAAGFSPKQMNMLKQTRGQWRDENRTAMQRTKELRHALHQQLLSETPDTAEMSRLIIEIGKNYQKMKRLSVKQFLMVKPHCTKEQLHMLLQGDEQMPRGEGKGKHRGQDNNQCE</sequence>
<feature type="compositionally biased region" description="Basic and acidic residues" evidence="1">
    <location>
        <begin position="145"/>
        <end position="158"/>
    </location>
</feature>
<dbReference type="EMBL" id="FMYP01000007">
    <property type="protein sequence ID" value="SDB89416.1"/>
    <property type="molecule type" value="Genomic_DNA"/>
</dbReference>
<accession>A0A1G6H7K4</accession>
<organism evidence="2 3">
    <name type="scientific">Williamwhitmania taraxaci</name>
    <dbReference type="NCBI Taxonomy" id="1640674"/>
    <lineage>
        <taxon>Bacteria</taxon>
        <taxon>Pseudomonadati</taxon>
        <taxon>Bacteroidota</taxon>
        <taxon>Bacteroidia</taxon>
        <taxon>Bacteroidales</taxon>
        <taxon>Williamwhitmaniaceae</taxon>
        <taxon>Williamwhitmania</taxon>
    </lineage>
</organism>
<dbReference type="STRING" id="1640674.SAMN05216323_100726"/>
<name>A0A1G6H7K4_9BACT</name>
<reference evidence="2 3" key="1">
    <citation type="submission" date="2016-09" db="EMBL/GenBank/DDBJ databases">
        <authorList>
            <person name="Capua I."/>
            <person name="De Benedictis P."/>
            <person name="Joannis T."/>
            <person name="Lombin L.H."/>
            <person name="Cattoli G."/>
        </authorList>
    </citation>
    <scope>NUCLEOTIDE SEQUENCE [LARGE SCALE GENOMIC DNA]</scope>
    <source>
        <strain evidence="2 3">A7P-90m</strain>
    </source>
</reference>